<name>A0A0U1NXN4_9BACI</name>
<dbReference type="PANTHER" id="PTHR30383:SF5">
    <property type="entry name" value="SGNH HYDROLASE-TYPE ESTERASE DOMAIN-CONTAINING PROTEIN"/>
    <property type="match status" value="1"/>
</dbReference>
<dbReference type="InterPro" id="IPR013830">
    <property type="entry name" value="SGNH_hydro"/>
</dbReference>
<feature type="domain" description="SGNH hydrolase-type esterase" evidence="1">
    <location>
        <begin position="18"/>
        <end position="214"/>
    </location>
</feature>
<organism evidence="2 3">
    <name type="scientific">Neobacillus massiliamazoniensis</name>
    <dbReference type="NCBI Taxonomy" id="1499688"/>
    <lineage>
        <taxon>Bacteria</taxon>
        <taxon>Bacillati</taxon>
        <taxon>Bacillota</taxon>
        <taxon>Bacilli</taxon>
        <taxon>Bacillales</taxon>
        <taxon>Bacillaceae</taxon>
        <taxon>Neobacillus</taxon>
    </lineage>
</organism>
<keyword evidence="2" id="KW-0378">Hydrolase</keyword>
<keyword evidence="2" id="KW-0449">Lipoprotein</keyword>
<evidence type="ECO:0000259" key="1">
    <source>
        <dbReference type="Pfam" id="PF13472"/>
    </source>
</evidence>
<dbReference type="InterPro" id="IPR051532">
    <property type="entry name" value="Ester_Hydrolysis_Enzymes"/>
</dbReference>
<accession>A0A0U1NXN4</accession>
<reference evidence="3" key="1">
    <citation type="submission" date="2015-05" db="EMBL/GenBank/DDBJ databases">
        <authorList>
            <person name="Urmite Genomes"/>
        </authorList>
    </citation>
    <scope>NUCLEOTIDE SEQUENCE [LARGE SCALE GENOMIC DNA]</scope>
    <source>
        <strain evidence="3">LF1</strain>
    </source>
</reference>
<dbReference type="AlphaFoldDB" id="A0A0U1NXN4"/>
<protein>
    <submittedName>
        <fullName evidence="2">Exported lipase/acylhydrolase (Lipoprotein)</fullName>
    </submittedName>
</protein>
<dbReference type="STRING" id="1499688.BN000_02723"/>
<dbReference type="PANTHER" id="PTHR30383">
    <property type="entry name" value="THIOESTERASE 1/PROTEASE 1/LYSOPHOSPHOLIPASE L1"/>
    <property type="match status" value="1"/>
</dbReference>
<dbReference type="OrthoDB" id="26855at2"/>
<gene>
    <name evidence="2" type="primary">ypmR</name>
    <name evidence="2" type="ORF">BN000_02723</name>
</gene>
<dbReference type="EMBL" id="CVRB01000003">
    <property type="protein sequence ID" value="CRK82777.1"/>
    <property type="molecule type" value="Genomic_DNA"/>
</dbReference>
<dbReference type="GO" id="GO:0004622">
    <property type="term" value="F:phosphatidylcholine lysophospholipase activity"/>
    <property type="evidence" value="ECO:0007669"/>
    <property type="project" value="TreeGrafter"/>
</dbReference>
<dbReference type="InterPro" id="IPR036514">
    <property type="entry name" value="SGNH_hydro_sf"/>
</dbReference>
<evidence type="ECO:0000313" key="2">
    <source>
        <dbReference type="EMBL" id="CRK82777.1"/>
    </source>
</evidence>
<dbReference type="Proteomes" id="UP000199087">
    <property type="component" value="Unassembled WGS sequence"/>
</dbReference>
<dbReference type="Pfam" id="PF13472">
    <property type="entry name" value="Lipase_GDSL_2"/>
    <property type="match status" value="1"/>
</dbReference>
<sequence length="238" mass="27535">MSGFQEHHHPQHCFQYTALGDSIGFGVGATNNYGYVNYFRDFLDKLYHCVNLTNRANPGFTSSDLLNHLQHDINTRKAVKNADIITISIGGADLLNCLHTSNIPACLSNADSTFAQNWPQIMNEIRKSIRSHAEIYVMTVYNPFKGDDPNYTTIEFFIQKNNSVINKNRSIYHYKVVNVHKDFQGKFTNGQWRVCTWTHFCQSPPDPHPTDRGHLKIARLHELEFLKNHRYKLRHLDD</sequence>
<keyword evidence="3" id="KW-1185">Reference proteome</keyword>
<evidence type="ECO:0000313" key="3">
    <source>
        <dbReference type="Proteomes" id="UP000199087"/>
    </source>
</evidence>
<dbReference type="Gene3D" id="3.40.50.1110">
    <property type="entry name" value="SGNH hydrolase"/>
    <property type="match status" value="1"/>
</dbReference>
<dbReference type="SUPFAM" id="SSF52266">
    <property type="entry name" value="SGNH hydrolase"/>
    <property type="match status" value="1"/>
</dbReference>
<dbReference type="RefSeq" id="WP_090635099.1">
    <property type="nucleotide sequence ID" value="NZ_CVRB01000003.1"/>
</dbReference>
<proteinExistence type="predicted"/>